<evidence type="ECO:0000313" key="3">
    <source>
        <dbReference type="Proteomes" id="UP000612808"/>
    </source>
</evidence>
<evidence type="ECO:0000256" key="1">
    <source>
        <dbReference type="SAM" id="MobiDB-lite"/>
    </source>
</evidence>
<sequence>MAITASTPTNPSPIVSGTTDPVTRGGLRLRMDRTNTRHGILDGAWWPYSTDLTTELPALITGLDSWLDSPHPGHSQHISRIAVSLTIWDSVPTRIMFAGRRVVVAWFGSIDAHIISASCPNSDRFDLLVIPPDTPHESALAAMSKATDGRNTLRGTEILAELTPLPATRTTPDRAWTRPDIRQHTEWETDGGSIRIP</sequence>
<dbReference type="EMBL" id="BOMB01000006">
    <property type="protein sequence ID" value="GID10238.1"/>
    <property type="molecule type" value="Genomic_DNA"/>
</dbReference>
<name>A0A8J3IX08_9ACTN</name>
<organism evidence="2 3">
    <name type="scientific">Actinocatenispora rupis</name>
    <dbReference type="NCBI Taxonomy" id="519421"/>
    <lineage>
        <taxon>Bacteria</taxon>
        <taxon>Bacillati</taxon>
        <taxon>Actinomycetota</taxon>
        <taxon>Actinomycetes</taxon>
        <taxon>Micromonosporales</taxon>
        <taxon>Micromonosporaceae</taxon>
        <taxon>Actinocatenispora</taxon>
    </lineage>
</organism>
<dbReference type="InterPro" id="IPR046036">
    <property type="entry name" value="DUF5994"/>
</dbReference>
<dbReference type="RefSeq" id="WP_203655443.1">
    <property type="nucleotide sequence ID" value="NZ_BAAAZM010000002.1"/>
</dbReference>
<evidence type="ECO:0000313" key="2">
    <source>
        <dbReference type="EMBL" id="GID10238.1"/>
    </source>
</evidence>
<dbReference type="AlphaFoldDB" id="A0A8J3IX08"/>
<gene>
    <name evidence="2" type="ORF">Aru02nite_11270</name>
</gene>
<dbReference type="Proteomes" id="UP000612808">
    <property type="component" value="Unassembled WGS sequence"/>
</dbReference>
<keyword evidence="3" id="KW-1185">Reference proteome</keyword>
<reference evidence="2" key="1">
    <citation type="submission" date="2021-01" db="EMBL/GenBank/DDBJ databases">
        <title>Whole genome shotgun sequence of Actinocatenispora rupis NBRC 107355.</title>
        <authorList>
            <person name="Komaki H."/>
            <person name="Tamura T."/>
        </authorList>
    </citation>
    <scope>NUCLEOTIDE SEQUENCE</scope>
    <source>
        <strain evidence="2">NBRC 107355</strain>
    </source>
</reference>
<protein>
    <submittedName>
        <fullName evidence="2">Uncharacterized protein</fullName>
    </submittedName>
</protein>
<feature type="region of interest" description="Disordered" evidence="1">
    <location>
        <begin position="1"/>
        <end position="25"/>
    </location>
</feature>
<accession>A0A8J3IX08</accession>
<proteinExistence type="predicted"/>
<feature type="compositionally biased region" description="Polar residues" evidence="1">
    <location>
        <begin position="1"/>
        <end position="21"/>
    </location>
</feature>
<comment type="caution">
    <text evidence="2">The sequence shown here is derived from an EMBL/GenBank/DDBJ whole genome shotgun (WGS) entry which is preliminary data.</text>
</comment>
<dbReference type="Pfam" id="PF19457">
    <property type="entry name" value="DUF5994"/>
    <property type="match status" value="1"/>
</dbReference>